<evidence type="ECO:0000256" key="3">
    <source>
        <dbReference type="ARBA" id="ARBA00020392"/>
    </source>
</evidence>
<keyword evidence="4" id="KW-0813">Transport</keyword>
<dbReference type="Proteomes" id="UP001524499">
    <property type="component" value="Unassembled WGS sequence"/>
</dbReference>
<dbReference type="NCBIfam" id="TIGR02473">
    <property type="entry name" value="flagell_FliJ"/>
    <property type="match status" value="1"/>
</dbReference>
<evidence type="ECO:0000256" key="8">
    <source>
        <dbReference type="ARBA" id="ARBA00022927"/>
    </source>
</evidence>
<dbReference type="RefSeq" id="WP_256604147.1">
    <property type="nucleotide sequence ID" value="NZ_JANIBJ010000047.1"/>
</dbReference>
<accession>A0ABT1TKU9</accession>
<keyword evidence="9" id="KW-0472">Membrane</keyword>
<dbReference type="InterPro" id="IPR018006">
    <property type="entry name" value="Flag_FliJ_proteobac"/>
</dbReference>
<dbReference type="PANTHER" id="PTHR38786:SF1">
    <property type="entry name" value="FLAGELLAR FLIJ PROTEIN"/>
    <property type="match status" value="1"/>
</dbReference>
<evidence type="ECO:0000313" key="12">
    <source>
        <dbReference type="EMBL" id="MCQ8106088.1"/>
    </source>
</evidence>
<keyword evidence="8" id="KW-0653">Protein transport</keyword>
<feature type="region of interest" description="Disordered" evidence="11">
    <location>
        <begin position="122"/>
        <end position="150"/>
    </location>
</feature>
<gene>
    <name evidence="12" type="primary">fliJ</name>
    <name evidence="12" type="ORF">NP590_18415</name>
</gene>
<evidence type="ECO:0000256" key="11">
    <source>
        <dbReference type="SAM" id="MobiDB-lite"/>
    </source>
</evidence>
<dbReference type="Gene3D" id="1.10.287.1700">
    <property type="match status" value="1"/>
</dbReference>
<evidence type="ECO:0000256" key="1">
    <source>
        <dbReference type="ARBA" id="ARBA00004413"/>
    </source>
</evidence>
<evidence type="ECO:0000256" key="9">
    <source>
        <dbReference type="ARBA" id="ARBA00023136"/>
    </source>
</evidence>
<evidence type="ECO:0000256" key="7">
    <source>
        <dbReference type="ARBA" id="ARBA00022795"/>
    </source>
</evidence>
<dbReference type="InterPro" id="IPR053716">
    <property type="entry name" value="Flag_assembly_chemotaxis_eff"/>
</dbReference>
<keyword evidence="5" id="KW-1003">Cell membrane</keyword>
<name>A0ABT1TKU9_9GAMM</name>
<reference evidence="12 13" key="1">
    <citation type="submission" date="2022-07" db="EMBL/GenBank/DDBJ databases">
        <title>Methylomonas rivi sp. nov., Methylomonas rosea sp. nov., Methylomonas aureus sp. nov. and Methylomonas subterranea sp. nov., four novel methanotrophs isolated from a freshwater creek and the deep terrestrial subsurface.</title>
        <authorList>
            <person name="Abin C."/>
            <person name="Sankaranarayanan K."/>
            <person name="Garner C."/>
            <person name="Sindelar R."/>
            <person name="Kotary K."/>
            <person name="Garner R."/>
            <person name="Barclay S."/>
            <person name="Lawson P."/>
            <person name="Krumholz L."/>
        </authorList>
    </citation>
    <scope>NUCLEOTIDE SEQUENCE [LARGE SCALE GENOMIC DNA]</scope>
    <source>
        <strain evidence="12 13">SURF-2</strain>
    </source>
</reference>
<keyword evidence="13" id="KW-1185">Reference proteome</keyword>
<comment type="similarity">
    <text evidence="2">Belongs to the FliJ family.</text>
</comment>
<protein>
    <recommendedName>
        <fullName evidence="3">Flagellar FliJ protein</fullName>
    </recommendedName>
</protein>
<evidence type="ECO:0000256" key="2">
    <source>
        <dbReference type="ARBA" id="ARBA00010004"/>
    </source>
</evidence>
<keyword evidence="12" id="KW-0969">Cilium</keyword>
<evidence type="ECO:0000313" key="13">
    <source>
        <dbReference type="Proteomes" id="UP001524499"/>
    </source>
</evidence>
<dbReference type="PRINTS" id="PR01004">
    <property type="entry name" value="FLGFLIJ"/>
</dbReference>
<keyword evidence="10" id="KW-1006">Bacterial flagellum protein export</keyword>
<evidence type="ECO:0000256" key="6">
    <source>
        <dbReference type="ARBA" id="ARBA00022500"/>
    </source>
</evidence>
<proteinExistence type="inferred from homology"/>
<comment type="subcellular location">
    <subcellularLocation>
        <location evidence="1">Cell membrane</location>
        <topology evidence="1">Peripheral membrane protein</topology>
        <orientation evidence="1">Cytoplasmic side</orientation>
    </subcellularLocation>
</comment>
<evidence type="ECO:0000256" key="10">
    <source>
        <dbReference type="ARBA" id="ARBA00023225"/>
    </source>
</evidence>
<dbReference type="PANTHER" id="PTHR38786">
    <property type="entry name" value="FLAGELLAR FLIJ PROTEIN"/>
    <property type="match status" value="1"/>
</dbReference>
<keyword evidence="12" id="KW-0282">Flagellum</keyword>
<keyword evidence="7" id="KW-1005">Bacterial flagellum biogenesis</keyword>
<evidence type="ECO:0000256" key="5">
    <source>
        <dbReference type="ARBA" id="ARBA00022475"/>
    </source>
</evidence>
<keyword evidence="12" id="KW-0966">Cell projection</keyword>
<keyword evidence="6" id="KW-0145">Chemotaxis</keyword>
<evidence type="ECO:0000256" key="4">
    <source>
        <dbReference type="ARBA" id="ARBA00022448"/>
    </source>
</evidence>
<dbReference type="InterPro" id="IPR052570">
    <property type="entry name" value="FliJ"/>
</dbReference>
<sequence>MKRSQRLRSIVELHALQEKDALQLMGRCQQQLREQQSQLEHLKVYRREYMDKLADRQQQGMNVSQLLEFRAFAEKLDKAIEGQRQAVLAREREFQRAQANWEESHQRTKSLERLSQIALTEEQKLENKREQNEQDARAARSARKDGANNA</sequence>
<dbReference type="Pfam" id="PF02050">
    <property type="entry name" value="FliJ"/>
    <property type="match status" value="1"/>
</dbReference>
<organism evidence="12 13">
    <name type="scientific">Methylomonas subterranea</name>
    <dbReference type="NCBI Taxonomy" id="2952225"/>
    <lineage>
        <taxon>Bacteria</taxon>
        <taxon>Pseudomonadati</taxon>
        <taxon>Pseudomonadota</taxon>
        <taxon>Gammaproteobacteria</taxon>
        <taxon>Methylococcales</taxon>
        <taxon>Methylococcaceae</taxon>
        <taxon>Methylomonas</taxon>
    </lineage>
</organism>
<comment type="caution">
    <text evidence="12">The sequence shown here is derived from an EMBL/GenBank/DDBJ whole genome shotgun (WGS) entry which is preliminary data.</text>
</comment>
<dbReference type="EMBL" id="JANIBJ010000047">
    <property type="protein sequence ID" value="MCQ8106088.1"/>
    <property type="molecule type" value="Genomic_DNA"/>
</dbReference>
<dbReference type="InterPro" id="IPR012823">
    <property type="entry name" value="Flagell_FliJ"/>
</dbReference>